<keyword evidence="3" id="KW-1185">Reference proteome</keyword>
<feature type="transmembrane region" description="Helical" evidence="1">
    <location>
        <begin position="12"/>
        <end position="35"/>
    </location>
</feature>
<proteinExistence type="predicted"/>
<keyword evidence="1" id="KW-1133">Transmembrane helix</keyword>
<protein>
    <submittedName>
        <fullName evidence="2">Uncharacterized protein</fullName>
    </submittedName>
</protein>
<evidence type="ECO:0000313" key="3">
    <source>
        <dbReference type="Proteomes" id="UP001209083"/>
    </source>
</evidence>
<evidence type="ECO:0000256" key="1">
    <source>
        <dbReference type="SAM" id="Phobius"/>
    </source>
</evidence>
<organism evidence="2 3">
    <name type="scientific">Saxibacter everestensis</name>
    <dbReference type="NCBI Taxonomy" id="2909229"/>
    <lineage>
        <taxon>Bacteria</taxon>
        <taxon>Bacillati</taxon>
        <taxon>Actinomycetota</taxon>
        <taxon>Actinomycetes</taxon>
        <taxon>Micrococcales</taxon>
        <taxon>Brevibacteriaceae</taxon>
        <taxon>Saxibacter</taxon>
    </lineage>
</organism>
<gene>
    <name evidence="2" type="ORF">LWF01_17620</name>
</gene>
<accession>A0ABY8QSI2</accession>
<name>A0ABY8QSI2_9MICO</name>
<keyword evidence="1" id="KW-0472">Membrane</keyword>
<dbReference type="RefSeq" id="WP_349638678.1">
    <property type="nucleotide sequence ID" value="NZ_CP090958.1"/>
</dbReference>
<reference evidence="2 3" key="1">
    <citation type="submission" date="2023-05" db="EMBL/GenBank/DDBJ databases">
        <title>Lithophilousrod everest ZFBP1038 complete genpme.</title>
        <authorList>
            <person name="Tian M."/>
        </authorList>
    </citation>
    <scope>NUCLEOTIDE SEQUENCE [LARGE SCALE GENOMIC DNA]</scope>
    <source>
        <strain evidence="2 3">ZFBP1038</strain>
    </source>
</reference>
<dbReference type="EMBL" id="CP090958">
    <property type="protein sequence ID" value="WGW11883.1"/>
    <property type="molecule type" value="Genomic_DNA"/>
</dbReference>
<feature type="transmembrane region" description="Helical" evidence="1">
    <location>
        <begin position="41"/>
        <end position="67"/>
    </location>
</feature>
<keyword evidence="1" id="KW-0812">Transmembrane</keyword>
<dbReference type="Proteomes" id="UP001209083">
    <property type="component" value="Chromosome"/>
</dbReference>
<evidence type="ECO:0000313" key="2">
    <source>
        <dbReference type="EMBL" id="WGW11883.1"/>
    </source>
</evidence>
<sequence length="83" mass="9168">MSSHTPAPKPISYLTAFKFAAVFAAITALAFTIFLKPWASPQLWLIVGAGFAGIFVVVCVIFSLFVFSENRRGGEDQEFPRLR</sequence>